<dbReference type="AlphaFoldDB" id="A0A024URE8"/>
<sequence length="115" mass="12702">MTVGHTHQIFFAWDRKLDMRYRETFATSPNTGAMLVLISFDLVGAINTLLESTYNVLSVLFADPSFTIANQLGNGVLGAINITLIRLRMGGTAPTPTDVTRISKVRIYIFFSISS</sequence>
<dbReference type="OrthoDB" id="1856718at2759"/>
<dbReference type="GeneID" id="20078532"/>
<dbReference type="EMBL" id="KI913953">
    <property type="protein sequence ID" value="ETW09011.1"/>
    <property type="molecule type" value="Genomic_DNA"/>
</dbReference>
<gene>
    <name evidence="1" type="ORF">H310_01482</name>
</gene>
<proteinExistence type="predicted"/>
<dbReference type="VEuPathDB" id="FungiDB:H310_01482"/>
<reference evidence="1" key="1">
    <citation type="submission" date="2013-12" db="EMBL/GenBank/DDBJ databases">
        <title>The Genome Sequence of Aphanomyces invadans NJM9701.</title>
        <authorList>
            <consortium name="The Broad Institute Genomics Platform"/>
            <person name="Russ C."/>
            <person name="Tyler B."/>
            <person name="van West P."/>
            <person name="Dieguez-Uribeondo J."/>
            <person name="Young S.K."/>
            <person name="Zeng Q."/>
            <person name="Gargeya S."/>
            <person name="Fitzgerald M."/>
            <person name="Abouelleil A."/>
            <person name="Alvarado L."/>
            <person name="Chapman S.B."/>
            <person name="Gainer-Dewar J."/>
            <person name="Goldberg J."/>
            <person name="Griggs A."/>
            <person name="Gujja S."/>
            <person name="Hansen M."/>
            <person name="Howarth C."/>
            <person name="Imamovic A."/>
            <person name="Ireland A."/>
            <person name="Larimer J."/>
            <person name="McCowan C."/>
            <person name="Murphy C."/>
            <person name="Pearson M."/>
            <person name="Poon T.W."/>
            <person name="Priest M."/>
            <person name="Roberts A."/>
            <person name="Saif S."/>
            <person name="Shea T."/>
            <person name="Sykes S."/>
            <person name="Wortman J."/>
            <person name="Nusbaum C."/>
            <person name="Birren B."/>
        </authorList>
    </citation>
    <scope>NUCLEOTIDE SEQUENCE [LARGE SCALE GENOMIC DNA]</scope>
    <source>
        <strain evidence="1">NJM9701</strain>
    </source>
</reference>
<protein>
    <submittedName>
        <fullName evidence="1">Uncharacterized protein</fullName>
    </submittedName>
</protein>
<name>A0A024URE8_9STRA</name>
<organism evidence="1">
    <name type="scientific">Aphanomyces invadans</name>
    <dbReference type="NCBI Taxonomy" id="157072"/>
    <lineage>
        <taxon>Eukaryota</taxon>
        <taxon>Sar</taxon>
        <taxon>Stramenopiles</taxon>
        <taxon>Oomycota</taxon>
        <taxon>Saprolegniomycetes</taxon>
        <taxon>Saprolegniales</taxon>
        <taxon>Verrucalvaceae</taxon>
        <taxon>Aphanomyces</taxon>
    </lineage>
</organism>
<evidence type="ECO:0000313" key="1">
    <source>
        <dbReference type="EMBL" id="ETW09011.1"/>
    </source>
</evidence>
<accession>A0A024URE8</accession>
<dbReference type="RefSeq" id="XP_008862816.1">
    <property type="nucleotide sequence ID" value="XM_008864594.1"/>
</dbReference>